<comment type="caution">
    <text evidence="2">The sequence shown here is derived from an EMBL/GenBank/DDBJ whole genome shotgun (WGS) entry which is preliminary data.</text>
</comment>
<evidence type="ECO:0000313" key="3">
    <source>
        <dbReference type="Proteomes" id="UP000646426"/>
    </source>
</evidence>
<dbReference type="InterPro" id="IPR051683">
    <property type="entry name" value="Enoyl-CoA_Hydratase/Isomerase"/>
</dbReference>
<keyword evidence="3" id="KW-1185">Reference proteome</keyword>
<reference evidence="2" key="1">
    <citation type="journal article" date="2014" name="Int. J. Syst. Evol. Microbiol.">
        <title>Complete genome sequence of Corynebacterium casei LMG S-19264T (=DSM 44701T), isolated from a smear-ripened cheese.</title>
        <authorList>
            <consortium name="US DOE Joint Genome Institute (JGI-PGF)"/>
            <person name="Walter F."/>
            <person name="Albersmeier A."/>
            <person name="Kalinowski J."/>
            <person name="Ruckert C."/>
        </authorList>
    </citation>
    <scope>NUCLEOTIDE SEQUENCE</scope>
    <source>
        <strain evidence="2">KCTC 23077</strain>
    </source>
</reference>
<dbReference type="CDD" id="cd06558">
    <property type="entry name" value="crotonase-like"/>
    <property type="match status" value="1"/>
</dbReference>
<dbReference type="SUPFAM" id="SSF52096">
    <property type="entry name" value="ClpP/crotonase"/>
    <property type="match status" value="1"/>
</dbReference>
<sequence length="295" mass="30846">MGIVLNTTTGAPGNVGAAQLAIIGGIDDPGTAVSHPLLSLREGPVARLRLNRPELHNAFDARLIAALTGALTAVAGDPHVRVVILEGEGASFSAGADLNWMRGMAAAGEDENRDDALALARLMRTLDELPKPTIARVHGAAFGGGVGLVACCDIAIGAPAAKFGLTESKLGLLPAVISPYVVEAIGPREARRWFATAEIFGADVAHRLGLLHEVVAEEDLDATVQRQVDLLLKAGPHAAAQAKALVRRVAQTTDRDTLDADNAALIARLRVSEEGQEGLGAFLDKRKPRWCVPEA</sequence>
<comment type="similarity">
    <text evidence="1">Belongs to the enoyl-CoA hydratase/isomerase family.</text>
</comment>
<dbReference type="InterPro" id="IPR029045">
    <property type="entry name" value="ClpP/crotonase-like_dom_sf"/>
</dbReference>
<dbReference type="InterPro" id="IPR014748">
    <property type="entry name" value="Enoyl-CoA_hydra_C"/>
</dbReference>
<evidence type="ECO:0000313" key="2">
    <source>
        <dbReference type="EMBL" id="GHA73382.1"/>
    </source>
</evidence>
<dbReference type="GO" id="GO:0008300">
    <property type="term" value="P:isoprenoid catabolic process"/>
    <property type="evidence" value="ECO:0007669"/>
    <property type="project" value="TreeGrafter"/>
</dbReference>
<dbReference type="FunFam" id="3.90.226.10:FF:000066">
    <property type="entry name" value="Enoyl-CoA hydratase"/>
    <property type="match status" value="1"/>
</dbReference>
<dbReference type="Gene3D" id="3.90.226.10">
    <property type="entry name" value="2-enoyl-CoA Hydratase, Chain A, domain 1"/>
    <property type="match status" value="1"/>
</dbReference>
<dbReference type="Pfam" id="PF00378">
    <property type="entry name" value="ECH_1"/>
    <property type="match status" value="1"/>
</dbReference>
<organism evidence="2 3">
    <name type="scientific">Cognatilysobacter bugurensis</name>
    <dbReference type="NCBI Taxonomy" id="543356"/>
    <lineage>
        <taxon>Bacteria</taxon>
        <taxon>Pseudomonadati</taxon>
        <taxon>Pseudomonadota</taxon>
        <taxon>Gammaproteobacteria</taxon>
        <taxon>Lysobacterales</taxon>
        <taxon>Lysobacteraceae</taxon>
        <taxon>Cognatilysobacter</taxon>
    </lineage>
</organism>
<dbReference type="EMBL" id="BMYD01000001">
    <property type="protein sequence ID" value="GHA73382.1"/>
    <property type="molecule type" value="Genomic_DNA"/>
</dbReference>
<accession>A0A918W7Q2</accession>
<dbReference type="Proteomes" id="UP000646426">
    <property type="component" value="Unassembled WGS sequence"/>
</dbReference>
<evidence type="ECO:0000256" key="1">
    <source>
        <dbReference type="ARBA" id="ARBA00005254"/>
    </source>
</evidence>
<dbReference type="Gene3D" id="1.10.12.10">
    <property type="entry name" value="Lyase 2-enoyl-coa Hydratase, Chain A, domain 2"/>
    <property type="match status" value="1"/>
</dbReference>
<name>A0A918W7Q2_9GAMM</name>
<proteinExistence type="inferred from homology"/>
<dbReference type="GO" id="GO:0003824">
    <property type="term" value="F:catalytic activity"/>
    <property type="evidence" value="ECO:0007669"/>
    <property type="project" value="UniProtKB-ARBA"/>
</dbReference>
<reference evidence="2" key="2">
    <citation type="submission" date="2020-09" db="EMBL/GenBank/DDBJ databases">
        <authorList>
            <person name="Sun Q."/>
            <person name="Kim S."/>
        </authorList>
    </citation>
    <scope>NUCLEOTIDE SEQUENCE</scope>
    <source>
        <strain evidence="2">KCTC 23077</strain>
    </source>
</reference>
<dbReference type="InterPro" id="IPR001753">
    <property type="entry name" value="Enoyl-CoA_hydra/iso"/>
</dbReference>
<gene>
    <name evidence="2" type="ORF">GCM10007067_07600</name>
</gene>
<dbReference type="PANTHER" id="PTHR42964">
    <property type="entry name" value="ENOYL-COA HYDRATASE"/>
    <property type="match status" value="1"/>
</dbReference>
<dbReference type="AlphaFoldDB" id="A0A918W7Q2"/>
<dbReference type="PANTHER" id="PTHR42964:SF1">
    <property type="entry name" value="POLYKETIDE BIOSYNTHESIS ENOYL-COA HYDRATASE PKSH-RELATED"/>
    <property type="match status" value="1"/>
</dbReference>
<protein>
    <submittedName>
        <fullName evidence="2">Enoyl-CoA hydratase</fullName>
    </submittedName>
</protein>